<accession>A0A127K502</accession>
<dbReference type="KEGG" id="thu:AC731_007025"/>
<gene>
    <name evidence="1" type="ORF">AC731_007025</name>
</gene>
<proteinExistence type="predicted"/>
<dbReference type="EMBL" id="CP014646">
    <property type="protein sequence ID" value="AMO36714.1"/>
    <property type="molecule type" value="Genomic_DNA"/>
</dbReference>
<dbReference type="AlphaFoldDB" id="A0A127K502"/>
<protein>
    <submittedName>
        <fullName evidence="1">Uncharacterized protein</fullName>
    </submittedName>
</protein>
<evidence type="ECO:0000313" key="2">
    <source>
        <dbReference type="Proteomes" id="UP000036902"/>
    </source>
</evidence>
<keyword evidence="2" id="KW-1185">Reference proteome</keyword>
<evidence type="ECO:0000313" key="1">
    <source>
        <dbReference type="EMBL" id="AMO36714.1"/>
    </source>
</evidence>
<dbReference type="RefSeq" id="WP_048702938.1">
    <property type="nucleotide sequence ID" value="NZ_CP014646.1"/>
</dbReference>
<name>A0A127K502_9RHOO</name>
<reference evidence="2" key="1">
    <citation type="submission" date="2016-03" db="EMBL/GenBank/DDBJ databases">
        <authorList>
            <person name="Ma C."/>
            <person name="Zhou S."/>
            <person name="Yang G."/>
        </authorList>
    </citation>
    <scope>NUCLEOTIDE SEQUENCE [LARGE SCALE GENOMIC DNA]</scope>
    <source>
        <strain evidence="2">SgZ-1</strain>
    </source>
</reference>
<dbReference type="Proteomes" id="UP000036902">
    <property type="component" value="Chromosome"/>
</dbReference>
<organism evidence="1 2">
    <name type="scientific">Thauera humireducens</name>
    <dbReference type="NCBI Taxonomy" id="1134435"/>
    <lineage>
        <taxon>Bacteria</taxon>
        <taxon>Pseudomonadati</taxon>
        <taxon>Pseudomonadota</taxon>
        <taxon>Betaproteobacteria</taxon>
        <taxon>Rhodocyclales</taxon>
        <taxon>Zoogloeaceae</taxon>
        <taxon>Thauera</taxon>
    </lineage>
</organism>
<sequence length="154" mass="17072">MSRSHSKPLPTSLRAAFEADKAHALARYRLNVERLAELMATTPATLYKWLETDAMPINRLAAWEHITRSDYVVRYLAAAAHKVVIDIPTGHAIQAADVQQLQTTLNAAVGALLDFHAGRLDRDGCIAAITGGLEVLAWHRENVRKNDQPELELN</sequence>
<dbReference type="STRING" id="1134435.AC731_007025"/>